<dbReference type="InterPro" id="IPR006519">
    <property type="entry name" value="Ribosomal_uL11_bac-typ"/>
</dbReference>
<comment type="subunit">
    <text evidence="4">Component of the mitochondrial ribosome large subunit (39S) which comprises a 16S rRNA and about 50 distinct proteins.</text>
</comment>
<dbReference type="FunFam" id="1.10.10.250:FF:000003">
    <property type="entry name" value="Mitochondrial ribosomal protein L11"/>
    <property type="match status" value="1"/>
</dbReference>
<dbReference type="InterPro" id="IPR036796">
    <property type="entry name" value="Ribosomal_uL11_N_sf"/>
</dbReference>
<evidence type="ECO:0000256" key="2">
    <source>
        <dbReference type="ARBA" id="ARBA00022980"/>
    </source>
</evidence>
<sequence length="164" mass="17681">MSKRFGGKTLRRASKLVRNVRAGDVAERLKMDLPAGQASNAPPLGPSLGARGIQSGIFVKQFNEMSAHIKAGTPIPVLVTIKGDRSFKMSLSTPPTSHFIKLAAGLKKGSGAPGKIWVGEINLRHVYEIAKVKQSDTHLQLLPLEKICRCIIGSCRSMGIRVVN</sequence>
<proteinExistence type="inferred from homology"/>
<dbReference type="InterPro" id="IPR036769">
    <property type="entry name" value="Ribosomal_uL11_C_sf"/>
</dbReference>
<evidence type="ECO:0000313" key="11">
    <source>
        <dbReference type="Proteomes" id="UP001165289"/>
    </source>
</evidence>
<dbReference type="SUPFAM" id="SSF46906">
    <property type="entry name" value="Ribosomal protein L11, C-terminal domain"/>
    <property type="match status" value="1"/>
</dbReference>
<feature type="domain" description="Large ribosomal subunit protein uL11 C-terminal" evidence="8">
    <location>
        <begin position="93"/>
        <end position="162"/>
    </location>
</feature>
<organism evidence="10 11">
    <name type="scientific">Oopsacas minuta</name>
    <dbReference type="NCBI Taxonomy" id="111878"/>
    <lineage>
        <taxon>Eukaryota</taxon>
        <taxon>Metazoa</taxon>
        <taxon>Porifera</taxon>
        <taxon>Hexactinellida</taxon>
        <taxon>Hexasterophora</taxon>
        <taxon>Lyssacinosida</taxon>
        <taxon>Leucopsacidae</taxon>
        <taxon>Oopsacas</taxon>
    </lineage>
</organism>
<dbReference type="Pfam" id="PF00298">
    <property type="entry name" value="Ribosomal_L11"/>
    <property type="match status" value="1"/>
</dbReference>
<evidence type="ECO:0000313" key="10">
    <source>
        <dbReference type="EMBL" id="KAI6645750.1"/>
    </source>
</evidence>
<evidence type="ECO:0000259" key="9">
    <source>
        <dbReference type="Pfam" id="PF03946"/>
    </source>
</evidence>
<evidence type="ECO:0000256" key="7">
    <source>
        <dbReference type="RuleBase" id="RU003978"/>
    </source>
</evidence>
<keyword evidence="3 7" id="KW-0687">Ribonucleoprotein</keyword>
<dbReference type="Pfam" id="PF03946">
    <property type="entry name" value="Ribosomal_L11_N"/>
    <property type="match status" value="1"/>
</dbReference>
<dbReference type="NCBIfam" id="TIGR01632">
    <property type="entry name" value="L11_bact"/>
    <property type="match status" value="1"/>
</dbReference>
<dbReference type="PANTHER" id="PTHR11661:SF1">
    <property type="entry name" value="LARGE RIBOSOMAL SUBUNIT PROTEIN UL11M"/>
    <property type="match status" value="1"/>
</dbReference>
<evidence type="ECO:0000256" key="5">
    <source>
        <dbReference type="ARBA" id="ARBA00040104"/>
    </source>
</evidence>
<keyword evidence="2 7" id="KW-0689">Ribosomal protein</keyword>
<evidence type="ECO:0000256" key="3">
    <source>
        <dbReference type="ARBA" id="ARBA00023274"/>
    </source>
</evidence>
<evidence type="ECO:0000259" key="8">
    <source>
        <dbReference type="Pfam" id="PF00298"/>
    </source>
</evidence>
<dbReference type="HAMAP" id="MF_00736">
    <property type="entry name" value="Ribosomal_uL11"/>
    <property type="match status" value="1"/>
</dbReference>
<dbReference type="InterPro" id="IPR020783">
    <property type="entry name" value="Ribosomal_uL11_C"/>
</dbReference>
<dbReference type="AlphaFoldDB" id="A0AAV7JAL7"/>
<accession>A0AAV7JAL7</accession>
<dbReference type="Proteomes" id="UP001165289">
    <property type="component" value="Unassembled WGS sequence"/>
</dbReference>
<feature type="domain" description="Large ribosomal subunit protein uL11 N-terminal" evidence="9">
    <location>
        <begin position="30"/>
        <end position="87"/>
    </location>
</feature>
<dbReference type="SUPFAM" id="SSF54747">
    <property type="entry name" value="Ribosomal L11/L12e N-terminal domain"/>
    <property type="match status" value="1"/>
</dbReference>
<dbReference type="Gene3D" id="1.10.10.250">
    <property type="entry name" value="Ribosomal protein L11, C-terminal domain"/>
    <property type="match status" value="1"/>
</dbReference>
<evidence type="ECO:0000256" key="4">
    <source>
        <dbReference type="ARBA" id="ARBA00038782"/>
    </source>
</evidence>
<dbReference type="CDD" id="cd00349">
    <property type="entry name" value="Ribosomal_L11"/>
    <property type="match status" value="1"/>
</dbReference>
<dbReference type="EMBL" id="JAKMXF010000365">
    <property type="protein sequence ID" value="KAI6645750.1"/>
    <property type="molecule type" value="Genomic_DNA"/>
</dbReference>
<dbReference type="GO" id="GO:0006412">
    <property type="term" value="P:translation"/>
    <property type="evidence" value="ECO:0007669"/>
    <property type="project" value="InterPro"/>
</dbReference>
<dbReference type="InterPro" id="IPR020784">
    <property type="entry name" value="Ribosomal_uL11_N"/>
</dbReference>
<dbReference type="InterPro" id="IPR000911">
    <property type="entry name" value="Ribosomal_uL11"/>
</dbReference>
<name>A0AAV7JAL7_9METZ</name>
<dbReference type="PANTHER" id="PTHR11661">
    <property type="entry name" value="60S RIBOSOMAL PROTEIN L12"/>
    <property type="match status" value="1"/>
</dbReference>
<protein>
    <recommendedName>
        <fullName evidence="5">Large ribosomal subunit protein uL11m</fullName>
    </recommendedName>
    <alternativeName>
        <fullName evidence="6">39S ribosomal protein L11, mitochondrial</fullName>
    </alternativeName>
</protein>
<keyword evidence="11" id="KW-1185">Reference proteome</keyword>
<comment type="similarity">
    <text evidence="1 7">Belongs to the universal ribosomal protein uL11 family.</text>
</comment>
<comment type="caution">
    <text evidence="10">The sequence shown here is derived from an EMBL/GenBank/DDBJ whole genome shotgun (WGS) entry which is preliminary data.</text>
</comment>
<gene>
    <name evidence="10" type="ORF">LOD99_13013</name>
</gene>
<dbReference type="GO" id="GO:0005762">
    <property type="term" value="C:mitochondrial large ribosomal subunit"/>
    <property type="evidence" value="ECO:0007669"/>
    <property type="project" value="TreeGrafter"/>
</dbReference>
<evidence type="ECO:0000256" key="1">
    <source>
        <dbReference type="ARBA" id="ARBA00010537"/>
    </source>
</evidence>
<reference evidence="10 11" key="1">
    <citation type="journal article" date="2023" name="BMC Biol.">
        <title>The compact genome of the sponge Oopsacas minuta (Hexactinellida) is lacking key metazoan core genes.</title>
        <authorList>
            <person name="Santini S."/>
            <person name="Schenkelaars Q."/>
            <person name="Jourda C."/>
            <person name="Duchesne M."/>
            <person name="Belahbib H."/>
            <person name="Rocher C."/>
            <person name="Selva M."/>
            <person name="Riesgo A."/>
            <person name="Vervoort M."/>
            <person name="Leys S.P."/>
            <person name="Kodjabachian L."/>
            <person name="Le Bivic A."/>
            <person name="Borchiellini C."/>
            <person name="Claverie J.M."/>
            <person name="Renard E."/>
        </authorList>
    </citation>
    <scope>NUCLEOTIDE SEQUENCE [LARGE SCALE GENOMIC DNA]</scope>
    <source>
        <strain evidence="10">SPO-2</strain>
    </source>
</reference>
<dbReference type="GO" id="GO:0003735">
    <property type="term" value="F:structural constituent of ribosome"/>
    <property type="evidence" value="ECO:0007669"/>
    <property type="project" value="InterPro"/>
</dbReference>
<dbReference type="Gene3D" id="3.30.1550.10">
    <property type="entry name" value="Ribosomal protein L11/L12, N-terminal domain"/>
    <property type="match status" value="1"/>
</dbReference>
<dbReference type="SMART" id="SM00649">
    <property type="entry name" value="RL11"/>
    <property type="match status" value="1"/>
</dbReference>
<evidence type="ECO:0000256" key="6">
    <source>
        <dbReference type="ARBA" id="ARBA00041455"/>
    </source>
</evidence>
<dbReference type="GO" id="GO:0070180">
    <property type="term" value="F:large ribosomal subunit rRNA binding"/>
    <property type="evidence" value="ECO:0007669"/>
    <property type="project" value="TreeGrafter"/>
</dbReference>